<dbReference type="InterPro" id="IPR000524">
    <property type="entry name" value="Tscrpt_reg_HTH_GntR"/>
</dbReference>
<accession>A0A1Y4R1D8</accession>
<name>A0A1Y4R1D8_9ENTE</name>
<dbReference type="Proteomes" id="UP000588071">
    <property type="component" value="Unassembled WGS sequence"/>
</dbReference>
<dbReference type="SMART" id="SM00866">
    <property type="entry name" value="UTRA"/>
    <property type="match status" value="1"/>
</dbReference>
<dbReference type="InterPro" id="IPR011663">
    <property type="entry name" value="UTRA"/>
</dbReference>
<evidence type="ECO:0000313" key="5">
    <source>
        <dbReference type="EMBL" id="NME50777.1"/>
    </source>
</evidence>
<protein>
    <submittedName>
        <fullName evidence="5 6">Transcriptional regulator</fullName>
    </submittedName>
</protein>
<evidence type="ECO:0000256" key="1">
    <source>
        <dbReference type="ARBA" id="ARBA00023015"/>
    </source>
</evidence>
<dbReference type="AlphaFoldDB" id="A0A1Y4R1D8"/>
<dbReference type="SMART" id="SM00345">
    <property type="entry name" value="HTH_GNTR"/>
    <property type="match status" value="1"/>
</dbReference>
<comment type="caution">
    <text evidence="6">The sequence shown here is derived from an EMBL/GenBank/DDBJ whole genome shotgun (WGS) entry which is preliminary data.</text>
</comment>
<dbReference type="GO" id="GO:0003677">
    <property type="term" value="F:DNA binding"/>
    <property type="evidence" value="ECO:0007669"/>
    <property type="project" value="UniProtKB-KW"/>
</dbReference>
<dbReference type="RefSeq" id="WP_087213978.1">
    <property type="nucleotide sequence ID" value="NZ_JABAFV010000032.1"/>
</dbReference>
<dbReference type="PANTHER" id="PTHR44846:SF4">
    <property type="entry name" value="HTH GNTR-TYPE DOMAIN-CONTAINING PROTEIN"/>
    <property type="match status" value="1"/>
</dbReference>
<dbReference type="InterPro" id="IPR036388">
    <property type="entry name" value="WH-like_DNA-bd_sf"/>
</dbReference>
<sequence length="237" mass="27527">MALKYQEVAKDLVNKIFSKVYIDKLPSEGELLEEYEVSRNTIRNALGILYNQGLIKRIQGSGYFITQPLHNNTTIMNMANKAGLNQIGNPLFVYSKVLHLEVIPANEEIAKYLNCPMGELVYYVQRLRYTEKELVCLENAYYLKSVIPYLSVEICEKSIFQFIFKHYNVSVQRGDEYISIHYITDEEAALTGSESGQATIQVEEINYLKNEQAFNYSISYYFQKELSIYFHVSNYLH</sequence>
<keyword evidence="2" id="KW-0238">DNA-binding</keyword>
<dbReference type="PRINTS" id="PR00035">
    <property type="entry name" value="HTHGNTR"/>
</dbReference>
<evidence type="ECO:0000313" key="6">
    <source>
        <dbReference type="EMBL" id="OUQ11406.1"/>
    </source>
</evidence>
<evidence type="ECO:0000313" key="8">
    <source>
        <dbReference type="Proteomes" id="UP000588071"/>
    </source>
</evidence>
<proteinExistence type="predicted"/>
<dbReference type="EMBL" id="JABAFV010000032">
    <property type="protein sequence ID" value="NME50777.1"/>
    <property type="molecule type" value="Genomic_DNA"/>
</dbReference>
<evidence type="ECO:0000256" key="3">
    <source>
        <dbReference type="ARBA" id="ARBA00023163"/>
    </source>
</evidence>
<dbReference type="InterPro" id="IPR028978">
    <property type="entry name" value="Chorismate_lyase_/UTRA_dom_sf"/>
</dbReference>
<feature type="domain" description="HTH gntR-type" evidence="4">
    <location>
        <begin position="2"/>
        <end position="68"/>
    </location>
</feature>
<dbReference type="Gene3D" id="1.10.10.10">
    <property type="entry name" value="Winged helix-like DNA-binding domain superfamily/Winged helix DNA-binding domain"/>
    <property type="match status" value="1"/>
</dbReference>
<dbReference type="Pfam" id="PF07702">
    <property type="entry name" value="UTRA"/>
    <property type="match status" value="1"/>
</dbReference>
<evidence type="ECO:0000256" key="2">
    <source>
        <dbReference type="ARBA" id="ARBA00023125"/>
    </source>
</evidence>
<keyword evidence="1" id="KW-0805">Transcription regulation</keyword>
<dbReference type="Proteomes" id="UP000196074">
    <property type="component" value="Unassembled WGS sequence"/>
</dbReference>
<dbReference type="InterPro" id="IPR036390">
    <property type="entry name" value="WH_DNA-bd_sf"/>
</dbReference>
<dbReference type="GO" id="GO:0045892">
    <property type="term" value="P:negative regulation of DNA-templated transcription"/>
    <property type="evidence" value="ECO:0007669"/>
    <property type="project" value="TreeGrafter"/>
</dbReference>
<dbReference type="Pfam" id="PF00392">
    <property type="entry name" value="GntR"/>
    <property type="match status" value="1"/>
</dbReference>
<evidence type="ECO:0000259" key="4">
    <source>
        <dbReference type="PROSITE" id="PS50949"/>
    </source>
</evidence>
<dbReference type="PROSITE" id="PS50949">
    <property type="entry name" value="HTH_GNTR"/>
    <property type="match status" value="1"/>
</dbReference>
<dbReference type="GO" id="GO:0003700">
    <property type="term" value="F:DNA-binding transcription factor activity"/>
    <property type="evidence" value="ECO:0007669"/>
    <property type="project" value="InterPro"/>
</dbReference>
<dbReference type="EMBL" id="NFLC01000003">
    <property type="protein sequence ID" value="OUQ11406.1"/>
    <property type="molecule type" value="Genomic_DNA"/>
</dbReference>
<reference evidence="7" key="1">
    <citation type="submission" date="2017-04" db="EMBL/GenBank/DDBJ databases">
        <title>Function of individual gut microbiota members based on whole genome sequencing of pure cultures obtained from chicken caecum.</title>
        <authorList>
            <person name="Medvecky M."/>
            <person name="Cejkova D."/>
            <person name="Polansky O."/>
            <person name="Karasova D."/>
            <person name="Kubasova T."/>
            <person name="Cizek A."/>
            <person name="Rychlik I."/>
        </authorList>
    </citation>
    <scope>NUCLEOTIDE SEQUENCE [LARGE SCALE GENOMIC DNA]</scope>
    <source>
        <strain evidence="7">An144</strain>
    </source>
</reference>
<keyword evidence="3" id="KW-0804">Transcription</keyword>
<reference evidence="5 8" key="3">
    <citation type="submission" date="2020-04" db="EMBL/GenBank/DDBJ databases">
        <authorList>
            <person name="Hitch T.C.A."/>
            <person name="Wylensek D."/>
            <person name="Clavel T."/>
        </authorList>
    </citation>
    <scope>NUCLEOTIDE SEQUENCE [LARGE SCALE GENOMIC DNA]</scope>
    <source>
        <strain evidence="5 8">WCA-380-WT-3C</strain>
    </source>
</reference>
<dbReference type="Gene3D" id="3.40.1410.10">
    <property type="entry name" value="Chorismate lyase-like"/>
    <property type="match status" value="1"/>
</dbReference>
<dbReference type="SUPFAM" id="SSF46785">
    <property type="entry name" value="Winged helix' DNA-binding domain"/>
    <property type="match status" value="1"/>
</dbReference>
<reference evidence="6" key="2">
    <citation type="journal article" date="2018" name="BMC Genomics">
        <title>Whole genome sequencing and function prediction of 133 gut anaerobes isolated from chicken caecum in pure cultures.</title>
        <authorList>
            <person name="Medvecky M."/>
            <person name="Cejkova D."/>
            <person name="Polansky O."/>
            <person name="Karasova D."/>
            <person name="Kubasova T."/>
            <person name="Cizek A."/>
            <person name="Rychlik I."/>
        </authorList>
    </citation>
    <scope>NUCLEOTIDE SEQUENCE</scope>
    <source>
        <strain evidence="6">An144</strain>
    </source>
</reference>
<dbReference type="InterPro" id="IPR050679">
    <property type="entry name" value="Bact_HTH_transcr_reg"/>
</dbReference>
<dbReference type="CDD" id="cd07377">
    <property type="entry name" value="WHTH_GntR"/>
    <property type="match status" value="1"/>
</dbReference>
<dbReference type="SUPFAM" id="SSF64288">
    <property type="entry name" value="Chorismate lyase-like"/>
    <property type="match status" value="1"/>
</dbReference>
<dbReference type="PANTHER" id="PTHR44846">
    <property type="entry name" value="MANNOSYL-D-GLYCERATE TRANSPORT/METABOLISM SYSTEM REPRESSOR MNGR-RELATED"/>
    <property type="match status" value="1"/>
</dbReference>
<evidence type="ECO:0000313" key="7">
    <source>
        <dbReference type="Proteomes" id="UP000196074"/>
    </source>
</evidence>
<organism evidence="6 7">
    <name type="scientific">Enterococcus cecorum</name>
    <dbReference type="NCBI Taxonomy" id="44008"/>
    <lineage>
        <taxon>Bacteria</taxon>
        <taxon>Bacillati</taxon>
        <taxon>Bacillota</taxon>
        <taxon>Bacilli</taxon>
        <taxon>Lactobacillales</taxon>
        <taxon>Enterococcaceae</taxon>
        <taxon>Enterococcus</taxon>
    </lineage>
</organism>
<gene>
    <name evidence="6" type="ORF">B5E88_02830</name>
    <name evidence="5" type="ORF">HF857_11280</name>
</gene>